<organism evidence="2 3">
    <name type="scientific">Ditylenchus dipsaci</name>
    <dbReference type="NCBI Taxonomy" id="166011"/>
    <lineage>
        <taxon>Eukaryota</taxon>
        <taxon>Metazoa</taxon>
        <taxon>Ecdysozoa</taxon>
        <taxon>Nematoda</taxon>
        <taxon>Chromadorea</taxon>
        <taxon>Rhabditida</taxon>
        <taxon>Tylenchina</taxon>
        <taxon>Tylenchomorpha</taxon>
        <taxon>Sphaerularioidea</taxon>
        <taxon>Anguinidae</taxon>
        <taxon>Anguininae</taxon>
        <taxon>Ditylenchus</taxon>
    </lineage>
</organism>
<feature type="transmembrane region" description="Helical" evidence="1">
    <location>
        <begin position="106"/>
        <end position="124"/>
    </location>
</feature>
<reference evidence="3" key="1">
    <citation type="submission" date="2022-11" db="UniProtKB">
        <authorList>
            <consortium name="WormBaseParasite"/>
        </authorList>
    </citation>
    <scope>IDENTIFICATION</scope>
</reference>
<keyword evidence="1" id="KW-0472">Membrane</keyword>
<dbReference type="AlphaFoldDB" id="A0A915E5L9"/>
<name>A0A915E5L9_9BILA</name>
<evidence type="ECO:0000256" key="1">
    <source>
        <dbReference type="SAM" id="Phobius"/>
    </source>
</evidence>
<protein>
    <submittedName>
        <fullName evidence="3">Uncharacterized protein</fullName>
    </submittedName>
</protein>
<feature type="transmembrane region" description="Helical" evidence="1">
    <location>
        <begin position="145"/>
        <end position="163"/>
    </location>
</feature>
<keyword evidence="2" id="KW-1185">Reference proteome</keyword>
<proteinExistence type="predicted"/>
<evidence type="ECO:0000313" key="2">
    <source>
        <dbReference type="Proteomes" id="UP000887574"/>
    </source>
</evidence>
<keyword evidence="1" id="KW-1133">Transmembrane helix</keyword>
<accession>A0A915E5L9</accession>
<keyword evidence="1" id="KW-0812">Transmembrane</keyword>
<dbReference type="Proteomes" id="UP000887574">
    <property type="component" value="Unplaced"/>
</dbReference>
<dbReference type="WBParaSite" id="jg309">
    <property type="protein sequence ID" value="jg309"/>
    <property type="gene ID" value="jg309"/>
</dbReference>
<evidence type="ECO:0000313" key="3">
    <source>
        <dbReference type="WBParaSite" id="jg309"/>
    </source>
</evidence>
<sequence length="164" mass="19168">MLYFAYRRLIFNSERKTSAAIPARQWSFRNHIGAAISLNDGGRLTEFDEAWPVRWSVSAVYGAYPTKNTAKTLYLKGDSERKSFKSVCAYACSFAFIQFFDFLRILGKQILCIVLIPCLHYYTCQKNSFSHRHKCSKTFVKYCTFVFHYVMLSFSLVCVFLCWF</sequence>